<feature type="transmembrane region" description="Helical" evidence="10">
    <location>
        <begin position="60"/>
        <end position="80"/>
    </location>
</feature>
<keyword evidence="6 10" id="KW-0472">Membrane</keyword>
<evidence type="ECO:0000256" key="7">
    <source>
        <dbReference type="ARBA" id="ARBA00023170"/>
    </source>
</evidence>
<dbReference type="CDD" id="cd00637">
    <property type="entry name" value="7tm_classA_rhodopsin-like"/>
    <property type="match status" value="1"/>
</dbReference>
<keyword evidence="8 9" id="KW-0807">Transducer</keyword>
<evidence type="ECO:0000313" key="12">
    <source>
        <dbReference type="EnsemblMetazoa" id="XP_020900366.1"/>
    </source>
</evidence>
<proteinExistence type="inferred from homology"/>
<feature type="transmembrane region" description="Helical" evidence="10">
    <location>
        <begin position="186"/>
        <end position="208"/>
    </location>
</feature>
<evidence type="ECO:0000256" key="5">
    <source>
        <dbReference type="ARBA" id="ARBA00023040"/>
    </source>
</evidence>
<dbReference type="PROSITE" id="PS00237">
    <property type="entry name" value="G_PROTEIN_RECEP_F1_1"/>
    <property type="match status" value="1"/>
</dbReference>
<dbReference type="AlphaFoldDB" id="A0A913X849"/>
<dbReference type="SUPFAM" id="SSF81321">
    <property type="entry name" value="Family A G protein-coupled receptor-like"/>
    <property type="match status" value="1"/>
</dbReference>
<dbReference type="EnsemblMetazoa" id="XM_028659033.1">
    <property type="protein sequence ID" value="XP_028514834.1"/>
    <property type="gene ID" value="LOC110239010"/>
</dbReference>
<feature type="transmembrane region" description="Helical" evidence="10">
    <location>
        <begin position="241"/>
        <end position="260"/>
    </location>
</feature>
<keyword evidence="13" id="KW-1185">Reference proteome</keyword>
<evidence type="ECO:0000256" key="10">
    <source>
        <dbReference type="SAM" id="Phobius"/>
    </source>
</evidence>
<dbReference type="GO" id="GO:0005886">
    <property type="term" value="C:plasma membrane"/>
    <property type="evidence" value="ECO:0007669"/>
    <property type="project" value="UniProtKB-SubCell"/>
</dbReference>
<evidence type="ECO:0000313" key="13">
    <source>
        <dbReference type="Proteomes" id="UP000887567"/>
    </source>
</evidence>
<feature type="transmembrane region" description="Helical" evidence="10">
    <location>
        <begin position="280"/>
        <end position="299"/>
    </location>
</feature>
<feature type="transmembrane region" description="Helical" evidence="10">
    <location>
        <begin position="95"/>
        <end position="113"/>
    </location>
</feature>
<dbReference type="InterPro" id="IPR017452">
    <property type="entry name" value="GPCR_Rhodpsn_7TM"/>
</dbReference>
<feature type="transmembrane region" description="Helical" evidence="10">
    <location>
        <begin position="134"/>
        <end position="155"/>
    </location>
</feature>
<sequence length="333" mass="38491">MDHNGSLYNKTDDEEEVPLGFDAIVDTLPIILAILIIITNGVVFVLFGKNHRLRNITNTFLVSLAISDLLTGMLAIPFNLVCSATHELLCYTTKIFWRFTGISTVLHLLVVTLDRYAAIVHAIRYRTIVTRTRACIAIITVWSLAGIAALVQLSWPTTEEAEQRKMSEDEMQDIHTTIGVYQSVTIGVFFALPLFVMIFCYIRIFYVVRYHEKQIKRQNLPSDLTIRKQSAFDIPAQWKSAIVFIVMTVLYVIFWFPYFFYEPLQELAESSLPAWVEYVFFYYPRFMTSFTNPIIYIVGKHDFRKALRPRKNKQNGSYMTSLITRGRSSQNMN</sequence>
<dbReference type="GeneID" id="110239010"/>
<evidence type="ECO:0000256" key="9">
    <source>
        <dbReference type="RuleBase" id="RU000688"/>
    </source>
</evidence>
<reference evidence="12" key="1">
    <citation type="submission" date="2022-11" db="UniProtKB">
        <authorList>
            <consortium name="EnsemblMetazoa"/>
        </authorList>
    </citation>
    <scope>IDENTIFICATION</scope>
</reference>
<evidence type="ECO:0000256" key="3">
    <source>
        <dbReference type="ARBA" id="ARBA00022692"/>
    </source>
</evidence>
<evidence type="ECO:0000259" key="11">
    <source>
        <dbReference type="PROSITE" id="PS50262"/>
    </source>
</evidence>
<dbReference type="RefSeq" id="XP_020900367.1">
    <property type="nucleotide sequence ID" value="XM_021044708.2"/>
</dbReference>
<dbReference type="Pfam" id="PF00001">
    <property type="entry name" value="7tm_1"/>
    <property type="match status" value="1"/>
</dbReference>
<feature type="transmembrane region" description="Helical" evidence="10">
    <location>
        <begin position="28"/>
        <end position="48"/>
    </location>
</feature>
<organism evidence="12 13">
    <name type="scientific">Exaiptasia diaphana</name>
    <name type="common">Tropical sea anemone</name>
    <name type="synonym">Aiptasia pulchella</name>
    <dbReference type="NCBI Taxonomy" id="2652724"/>
    <lineage>
        <taxon>Eukaryota</taxon>
        <taxon>Metazoa</taxon>
        <taxon>Cnidaria</taxon>
        <taxon>Anthozoa</taxon>
        <taxon>Hexacorallia</taxon>
        <taxon>Actiniaria</taxon>
        <taxon>Aiptasiidae</taxon>
        <taxon>Exaiptasia</taxon>
    </lineage>
</organism>
<dbReference type="PROSITE" id="PS50262">
    <property type="entry name" value="G_PROTEIN_RECEP_F1_2"/>
    <property type="match status" value="1"/>
</dbReference>
<keyword evidence="7 9" id="KW-0675">Receptor</keyword>
<dbReference type="PANTHER" id="PTHR24249">
    <property type="entry name" value="HISTAMINE RECEPTOR-RELATED G-PROTEIN COUPLED RECEPTOR"/>
    <property type="match status" value="1"/>
</dbReference>
<evidence type="ECO:0000256" key="1">
    <source>
        <dbReference type="ARBA" id="ARBA00004651"/>
    </source>
</evidence>
<name>A0A913X849_EXADI</name>
<dbReference type="Gene3D" id="1.20.1070.10">
    <property type="entry name" value="Rhodopsin 7-helix transmembrane proteins"/>
    <property type="match status" value="1"/>
</dbReference>
<dbReference type="RefSeq" id="XP_028514834.1">
    <property type="nucleotide sequence ID" value="XM_028659033.1"/>
</dbReference>
<dbReference type="EnsemblMetazoa" id="XM_021044707.2">
    <property type="protein sequence ID" value="XP_020900366.1"/>
    <property type="gene ID" value="LOC110239010"/>
</dbReference>
<comment type="subcellular location">
    <subcellularLocation>
        <location evidence="1">Cell membrane</location>
        <topology evidence="1">Multi-pass membrane protein</topology>
    </subcellularLocation>
</comment>
<dbReference type="InterPro" id="IPR000276">
    <property type="entry name" value="GPCR_Rhodpsn"/>
</dbReference>
<evidence type="ECO:0000256" key="4">
    <source>
        <dbReference type="ARBA" id="ARBA00022989"/>
    </source>
</evidence>
<dbReference type="InterPro" id="IPR050569">
    <property type="entry name" value="TAAR"/>
</dbReference>
<dbReference type="Proteomes" id="UP000887567">
    <property type="component" value="Unplaced"/>
</dbReference>
<keyword evidence="4 10" id="KW-1133">Transmembrane helix</keyword>
<dbReference type="OrthoDB" id="5980742at2759"/>
<evidence type="ECO:0000256" key="2">
    <source>
        <dbReference type="ARBA" id="ARBA00022475"/>
    </source>
</evidence>
<dbReference type="PANTHER" id="PTHR24249:SF372">
    <property type="entry name" value="G-PROTEIN COUPLED RECEPTORS FAMILY 1 PROFILE DOMAIN-CONTAINING PROTEIN"/>
    <property type="match status" value="1"/>
</dbReference>
<keyword evidence="3 9" id="KW-0812">Transmembrane</keyword>
<dbReference type="GO" id="GO:0004930">
    <property type="term" value="F:G protein-coupled receptor activity"/>
    <property type="evidence" value="ECO:0007669"/>
    <property type="project" value="UniProtKB-KW"/>
</dbReference>
<dbReference type="OMA" id="RCESRAN"/>
<keyword evidence="2" id="KW-1003">Cell membrane</keyword>
<accession>A0A913X849</accession>
<protein>
    <recommendedName>
        <fullName evidence="11">G-protein coupled receptors family 1 profile domain-containing protein</fullName>
    </recommendedName>
</protein>
<dbReference type="KEGG" id="epa:110239010"/>
<evidence type="ECO:0000256" key="6">
    <source>
        <dbReference type="ARBA" id="ARBA00023136"/>
    </source>
</evidence>
<keyword evidence="5 9" id="KW-0297">G-protein coupled receptor</keyword>
<dbReference type="EnsemblMetazoa" id="XM_021044708.2">
    <property type="protein sequence ID" value="XP_020900367.1"/>
    <property type="gene ID" value="LOC110239010"/>
</dbReference>
<dbReference type="RefSeq" id="XP_020900366.1">
    <property type="nucleotide sequence ID" value="XM_021044707.2"/>
</dbReference>
<feature type="domain" description="G-protein coupled receptors family 1 profile" evidence="11">
    <location>
        <begin position="39"/>
        <end position="296"/>
    </location>
</feature>
<dbReference type="PRINTS" id="PR00237">
    <property type="entry name" value="GPCRRHODOPSN"/>
</dbReference>
<evidence type="ECO:0000256" key="8">
    <source>
        <dbReference type="ARBA" id="ARBA00023224"/>
    </source>
</evidence>
<comment type="similarity">
    <text evidence="9">Belongs to the G-protein coupled receptor 1 family.</text>
</comment>